<protein>
    <recommendedName>
        <fullName evidence="3">Phage tail tape measure protein, TP901 family, core region</fullName>
    </recommendedName>
</protein>
<reference evidence="1 2" key="1">
    <citation type="submission" date="2013-02" db="EMBL/GenBank/DDBJ databases">
        <title>The Genome Sequence of Enterococcus phoeniculicola BAA-412.</title>
        <authorList>
            <consortium name="The Broad Institute Genome Sequencing Platform"/>
            <consortium name="The Broad Institute Genome Sequencing Center for Infectious Disease"/>
            <person name="Earl A.M."/>
            <person name="Gilmore M.S."/>
            <person name="Lebreton F."/>
            <person name="Walker B."/>
            <person name="Young S.K."/>
            <person name="Zeng Q."/>
            <person name="Gargeya S."/>
            <person name="Fitzgerald M."/>
            <person name="Haas B."/>
            <person name="Abouelleil A."/>
            <person name="Alvarado L."/>
            <person name="Arachchi H.M."/>
            <person name="Berlin A.M."/>
            <person name="Chapman S.B."/>
            <person name="Dewar J."/>
            <person name="Goldberg J."/>
            <person name="Griggs A."/>
            <person name="Gujja S."/>
            <person name="Hansen M."/>
            <person name="Howarth C."/>
            <person name="Imamovic A."/>
            <person name="Larimer J."/>
            <person name="McCowan C."/>
            <person name="Murphy C."/>
            <person name="Neiman D."/>
            <person name="Pearson M."/>
            <person name="Priest M."/>
            <person name="Roberts A."/>
            <person name="Saif S."/>
            <person name="Shea T."/>
            <person name="Sisk P."/>
            <person name="Sykes S."/>
            <person name="Wortman J."/>
            <person name="Nusbaum C."/>
            <person name="Birren B."/>
        </authorList>
    </citation>
    <scope>NUCLEOTIDE SEQUENCE [LARGE SCALE GENOMIC DNA]</scope>
    <source>
        <strain evidence="1 2">ATCC BAA-412</strain>
    </source>
</reference>
<proteinExistence type="predicted"/>
<dbReference type="Proteomes" id="UP000013785">
    <property type="component" value="Unassembled WGS sequence"/>
</dbReference>
<comment type="caution">
    <text evidence="1">The sequence shown here is derived from an EMBL/GenBank/DDBJ whole genome shotgun (WGS) entry which is preliminary data.</text>
</comment>
<keyword evidence="2" id="KW-1185">Reference proteome</keyword>
<accession>R3W3H6</accession>
<dbReference type="HOGENOM" id="CLU_1227027_0_0_9"/>
<organism evidence="1 2">
    <name type="scientific">Enterococcus phoeniculicola ATCC BAA-412</name>
    <dbReference type="NCBI Taxonomy" id="1158610"/>
    <lineage>
        <taxon>Bacteria</taxon>
        <taxon>Bacillati</taxon>
        <taxon>Bacillota</taxon>
        <taxon>Bacilli</taxon>
        <taxon>Lactobacillales</taxon>
        <taxon>Enterococcaceae</taxon>
        <taxon>Enterococcus</taxon>
    </lineage>
</organism>
<dbReference type="AlphaFoldDB" id="R3W3H6"/>
<dbReference type="RefSeq" id="WP_010768988.1">
    <property type="nucleotide sequence ID" value="NZ_KB946329.1"/>
</dbReference>
<name>R3W3H6_9ENTE</name>
<dbReference type="EMBL" id="AJAT01000017">
    <property type="protein sequence ID" value="EOL41996.1"/>
    <property type="molecule type" value="Genomic_DNA"/>
</dbReference>
<evidence type="ECO:0008006" key="3">
    <source>
        <dbReference type="Google" id="ProtNLM"/>
    </source>
</evidence>
<gene>
    <name evidence="1" type="ORF">UC3_02344</name>
</gene>
<evidence type="ECO:0000313" key="2">
    <source>
        <dbReference type="Proteomes" id="UP000013785"/>
    </source>
</evidence>
<dbReference type="eggNOG" id="COG5283">
    <property type="taxonomic scope" value="Bacteria"/>
</dbReference>
<sequence>MAGATPLGNMVIKLGLDDADFGRGVSNSKKQVGYLAKEMSANMKIADMAGDKIGKLGTKYESLTKIIGAQEKQVAALKKAYDESFVDGKATDSTKRLASQLQDANGKLASYQTQLKNTAGDLAELQVKTTGVTGSINKYSDKLISSGKKIESFGNGLIKGVTVPFAAAATAVTTAAISWESDFAGVNSLPSLIVI</sequence>
<dbReference type="PATRIC" id="fig|1158610.3.peg.2320"/>
<evidence type="ECO:0000313" key="1">
    <source>
        <dbReference type="EMBL" id="EOL41996.1"/>
    </source>
</evidence>
<dbReference type="STRING" id="154621.RV11_GL003508"/>
<dbReference type="OrthoDB" id="2137849at2"/>